<dbReference type="Proteomes" id="UP001152795">
    <property type="component" value="Unassembled WGS sequence"/>
</dbReference>
<proteinExistence type="predicted"/>
<keyword evidence="2" id="KW-1185">Reference proteome</keyword>
<sequence length="76" mass="8564">MGGGVAIYCRDNLPFTVVNTQDTINECLWIKLNRINCKPFIVGCAYRPPCQPVDEFLDGFNNSLSEFDSSFDKVIL</sequence>
<organism evidence="1 2">
    <name type="scientific">Paramuricea clavata</name>
    <name type="common">Red gorgonian</name>
    <name type="synonym">Violescent sea-whip</name>
    <dbReference type="NCBI Taxonomy" id="317549"/>
    <lineage>
        <taxon>Eukaryota</taxon>
        <taxon>Metazoa</taxon>
        <taxon>Cnidaria</taxon>
        <taxon>Anthozoa</taxon>
        <taxon>Octocorallia</taxon>
        <taxon>Malacalcyonacea</taxon>
        <taxon>Plexauridae</taxon>
        <taxon>Paramuricea</taxon>
    </lineage>
</organism>
<comment type="caution">
    <text evidence="1">The sequence shown here is derived from an EMBL/GenBank/DDBJ whole genome shotgun (WGS) entry which is preliminary data.</text>
</comment>
<evidence type="ECO:0000313" key="1">
    <source>
        <dbReference type="EMBL" id="CAB4042331.1"/>
    </source>
</evidence>
<dbReference type="SUPFAM" id="SSF56219">
    <property type="entry name" value="DNase I-like"/>
    <property type="match status" value="1"/>
</dbReference>
<dbReference type="EMBL" id="CACRXK020029911">
    <property type="protein sequence ID" value="CAB4042331.1"/>
    <property type="molecule type" value="Genomic_DNA"/>
</dbReference>
<name>A0A7D9M2X5_PARCT</name>
<dbReference type="Gene3D" id="3.60.10.10">
    <property type="entry name" value="Endonuclease/exonuclease/phosphatase"/>
    <property type="match status" value="1"/>
</dbReference>
<feature type="non-terminal residue" evidence="1">
    <location>
        <position position="76"/>
    </location>
</feature>
<dbReference type="InterPro" id="IPR036691">
    <property type="entry name" value="Endo/exonu/phosph_ase_sf"/>
</dbReference>
<dbReference type="OrthoDB" id="416454at2759"/>
<protein>
    <submittedName>
        <fullName evidence="1">Uncharacterized protein</fullName>
    </submittedName>
</protein>
<gene>
    <name evidence="1" type="ORF">PACLA_8A056359</name>
</gene>
<accession>A0A7D9M2X5</accession>
<dbReference type="AlphaFoldDB" id="A0A7D9M2X5"/>
<evidence type="ECO:0000313" key="2">
    <source>
        <dbReference type="Proteomes" id="UP001152795"/>
    </source>
</evidence>
<reference evidence="1" key="1">
    <citation type="submission" date="2020-04" db="EMBL/GenBank/DDBJ databases">
        <authorList>
            <person name="Alioto T."/>
            <person name="Alioto T."/>
            <person name="Gomez Garrido J."/>
        </authorList>
    </citation>
    <scope>NUCLEOTIDE SEQUENCE</scope>
    <source>
        <strain evidence="1">A484AB</strain>
    </source>
</reference>